<protein>
    <submittedName>
        <fullName evidence="2">Uncharacterized protein</fullName>
    </submittedName>
</protein>
<feature type="transmembrane region" description="Helical" evidence="1">
    <location>
        <begin position="6"/>
        <end position="28"/>
    </location>
</feature>
<organism evidence="2 3">
    <name type="scientific">Pseudomonas frederiksbergensis</name>
    <dbReference type="NCBI Taxonomy" id="104087"/>
    <lineage>
        <taxon>Bacteria</taxon>
        <taxon>Pseudomonadati</taxon>
        <taxon>Pseudomonadota</taxon>
        <taxon>Gammaproteobacteria</taxon>
        <taxon>Pseudomonadales</taxon>
        <taxon>Pseudomonadaceae</taxon>
        <taxon>Pseudomonas</taxon>
    </lineage>
</organism>
<feature type="transmembrane region" description="Helical" evidence="1">
    <location>
        <begin position="87"/>
        <end position="108"/>
    </location>
</feature>
<keyword evidence="1" id="KW-0812">Transmembrane</keyword>
<evidence type="ECO:0000313" key="3">
    <source>
        <dbReference type="Proteomes" id="UP000183114"/>
    </source>
</evidence>
<gene>
    <name evidence="2" type="ORF">SAMN04490185_4189</name>
</gene>
<dbReference type="RefSeq" id="WP_074877078.1">
    <property type="nucleotide sequence ID" value="NZ_FNTF01000002.1"/>
</dbReference>
<dbReference type="EMBL" id="FNTF01000002">
    <property type="protein sequence ID" value="SED78646.1"/>
    <property type="molecule type" value="Genomic_DNA"/>
</dbReference>
<dbReference type="Proteomes" id="UP000183114">
    <property type="component" value="Unassembled WGS sequence"/>
</dbReference>
<feature type="transmembrane region" description="Helical" evidence="1">
    <location>
        <begin position="49"/>
        <end position="75"/>
    </location>
</feature>
<reference evidence="2 3" key="1">
    <citation type="submission" date="2016-10" db="EMBL/GenBank/DDBJ databases">
        <authorList>
            <person name="de Groot N.N."/>
        </authorList>
    </citation>
    <scope>NUCLEOTIDE SEQUENCE [LARGE SCALE GENOMIC DNA]</scope>
    <source>
        <strain evidence="2 3">BS3655</strain>
    </source>
</reference>
<keyword evidence="1" id="KW-0472">Membrane</keyword>
<accession>A0A1H5DII7</accession>
<name>A0A1H5DII7_9PSED</name>
<evidence type="ECO:0000313" key="2">
    <source>
        <dbReference type="EMBL" id="SED78646.1"/>
    </source>
</evidence>
<sequence>MNTLNVLVAVAALILFPIGVATFMLLWVQASDEDKMKWKKLRAICTEKITRILTYAGTLVLVIRGGLGIVAFAITDDPLTRSSVLHLLLDCWSIVVFAATGLGLAVIWRKMDEAQRNQQS</sequence>
<evidence type="ECO:0000256" key="1">
    <source>
        <dbReference type="SAM" id="Phobius"/>
    </source>
</evidence>
<keyword evidence="1" id="KW-1133">Transmembrane helix</keyword>
<dbReference type="AlphaFoldDB" id="A0A1H5DII7"/>
<proteinExistence type="predicted"/>